<gene>
    <name evidence="3" type="ORF">C8D92_10639</name>
    <name evidence="2" type="ORF">CF392_09095</name>
</gene>
<dbReference type="EMBL" id="QEKQ01000006">
    <property type="protein sequence ID" value="PVY75779.1"/>
    <property type="molecule type" value="Genomic_DNA"/>
</dbReference>
<dbReference type="AlphaFoldDB" id="A0A2A2I301"/>
<comment type="caution">
    <text evidence="2">The sequence shown here is derived from an EMBL/GenBank/DDBJ whole genome shotgun (WGS) entry which is preliminary data.</text>
</comment>
<dbReference type="InterPro" id="IPR018551">
    <property type="entry name" value="DUF2007"/>
</dbReference>
<dbReference type="OrthoDB" id="8480302at2"/>
<proteinExistence type="predicted"/>
<evidence type="ECO:0000313" key="3">
    <source>
        <dbReference type="EMBL" id="PVY75779.1"/>
    </source>
</evidence>
<dbReference type="Proteomes" id="UP000218332">
    <property type="component" value="Unassembled WGS sequence"/>
</dbReference>
<keyword evidence="4" id="KW-1185">Reference proteome</keyword>
<reference evidence="2 4" key="1">
    <citation type="submission" date="2017-07" db="EMBL/GenBank/DDBJ databases">
        <title>Tamlnaduibacter salinus (Mi-7) genome sequencing.</title>
        <authorList>
            <person name="Verma A."/>
            <person name="Krishnamurthi S."/>
        </authorList>
    </citation>
    <scope>NUCLEOTIDE SEQUENCE [LARGE SCALE GENOMIC DNA]</scope>
    <source>
        <strain evidence="2 4">Mi-7</strain>
    </source>
</reference>
<dbReference type="Gene3D" id="3.30.70.790">
    <property type="entry name" value="UreE, C-terminal domain"/>
    <property type="match status" value="1"/>
</dbReference>
<dbReference type="Pfam" id="PF09413">
    <property type="entry name" value="DUF2007"/>
    <property type="match status" value="1"/>
</dbReference>
<protein>
    <submittedName>
        <fullName evidence="2">Phosphoenolpyruvate synthase</fullName>
    </submittedName>
    <submittedName>
        <fullName evidence="3">Putative signal transducing protein</fullName>
    </submittedName>
</protein>
<evidence type="ECO:0000313" key="4">
    <source>
        <dbReference type="Proteomes" id="UP000218332"/>
    </source>
</evidence>
<keyword evidence="2" id="KW-0670">Pyruvate</keyword>
<name>A0A2A2I301_9GAMM</name>
<dbReference type="RefSeq" id="WP_095611143.1">
    <property type="nucleotide sequence ID" value="NZ_NMPM01000048.1"/>
</dbReference>
<dbReference type="EMBL" id="NMPM01000048">
    <property type="protein sequence ID" value="PAV25798.1"/>
    <property type="molecule type" value="Genomic_DNA"/>
</dbReference>
<evidence type="ECO:0000313" key="5">
    <source>
        <dbReference type="Proteomes" id="UP000245887"/>
    </source>
</evidence>
<evidence type="ECO:0000259" key="1">
    <source>
        <dbReference type="Pfam" id="PF09413"/>
    </source>
</evidence>
<sequence>MSWVTLRRYTLPMEAHLDRGRLESEGIQAIIADEHTIHMQWLYSNALGGVRLQVDEGDVERAERVLSEDRSDVVDESLAPGQAYRDTGEAPRLSRLARDRSRKGFFAALLIWLFGT</sequence>
<reference evidence="3 5" key="2">
    <citation type="submission" date="2018-04" db="EMBL/GenBank/DDBJ databases">
        <title>Genomic Encyclopedia of Type Strains, Phase IV (KMG-IV): sequencing the most valuable type-strain genomes for metagenomic binning, comparative biology and taxonomic classification.</title>
        <authorList>
            <person name="Goeker M."/>
        </authorList>
    </citation>
    <scope>NUCLEOTIDE SEQUENCE [LARGE SCALE GENOMIC DNA]</scope>
    <source>
        <strain evidence="3 5">DSM 28688</strain>
    </source>
</reference>
<dbReference type="InterPro" id="IPR011322">
    <property type="entry name" value="N-reg_PII-like_a/b"/>
</dbReference>
<evidence type="ECO:0000313" key="2">
    <source>
        <dbReference type="EMBL" id="PAV25798.1"/>
    </source>
</evidence>
<dbReference type="SUPFAM" id="SSF54913">
    <property type="entry name" value="GlnB-like"/>
    <property type="match status" value="1"/>
</dbReference>
<organism evidence="2 4">
    <name type="scientific">Tamilnaduibacter salinus</name>
    <dbReference type="NCBI Taxonomy" id="1484056"/>
    <lineage>
        <taxon>Bacteria</taxon>
        <taxon>Pseudomonadati</taxon>
        <taxon>Pseudomonadota</taxon>
        <taxon>Gammaproteobacteria</taxon>
        <taxon>Pseudomonadales</taxon>
        <taxon>Marinobacteraceae</taxon>
        <taxon>Tamilnaduibacter</taxon>
    </lineage>
</organism>
<feature type="domain" description="DUF2007" evidence="1">
    <location>
        <begin position="3"/>
        <end position="68"/>
    </location>
</feature>
<dbReference type="Proteomes" id="UP000245887">
    <property type="component" value="Unassembled WGS sequence"/>
</dbReference>
<accession>A0A2A2I301</accession>